<gene>
    <name evidence="1" type="ORF">LU674_011175</name>
</gene>
<dbReference type="RefSeq" id="WP_225786049.1">
    <property type="nucleotide sequence ID" value="NZ_JAJSRF020000001.1"/>
</dbReference>
<sequence>MSADQDHSWAKILGGLTGRQLAAGLQQLLDRATEFDWPPPANVFRAMCLHVPGLPPIDQAWTEALMGKYSHEAVRVAAEATGTFDLRSAKHSDKALRQRFERNYAIVQRRAQNAQPLDGKIAQGIEHDSGMKAQLARSHQEARDLITAQNIPTDGQAARKLLLAKLGIRRERHA</sequence>
<accession>A0AAW7HHE2</accession>
<proteinExistence type="predicted"/>
<evidence type="ECO:0000313" key="2">
    <source>
        <dbReference type="Proteomes" id="UP001165439"/>
    </source>
</evidence>
<protein>
    <submittedName>
        <fullName evidence="1">Uncharacterized protein</fullName>
    </submittedName>
</protein>
<reference evidence="1" key="1">
    <citation type="submission" date="2023-06" db="EMBL/GenBank/DDBJ databases">
        <title>MBL-encoding genomic islands in Pseudomonas spp. in Poland.</title>
        <authorList>
            <person name="Urbanowicz P."/>
            <person name="Izdebski R."/>
            <person name="Biedrzycka M."/>
            <person name="Gniadkowski M."/>
        </authorList>
    </citation>
    <scope>NUCLEOTIDE SEQUENCE</scope>
    <source>
        <strain evidence="1">NMI5768_13</strain>
    </source>
</reference>
<organism evidence="1 2">
    <name type="scientific">Pseudomonas alloputida</name>
    <dbReference type="NCBI Taxonomy" id="1940621"/>
    <lineage>
        <taxon>Bacteria</taxon>
        <taxon>Pseudomonadati</taxon>
        <taxon>Pseudomonadota</taxon>
        <taxon>Gammaproteobacteria</taxon>
        <taxon>Pseudomonadales</taxon>
        <taxon>Pseudomonadaceae</taxon>
        <taxon>Pseudomonas</taxon>
    </lineage>
</organism>
<dbReference type="AlphaFoldDB" id="A0AAW7HHE2"/>
<dbReference type="EMBL" id="JAJSRF020000001">
    <property type="protein sequence ID" value="MDM3952887.1"/>
    <property type="molecule type" value="Genomic_DNA"/>
</dbReference>
<name>A0AAW7HHE2_9PSED</name>
<evidence type="ECO:0000313" key="1">
    <source>
        <dbReference type="EMBL" id="MDM3952887.1"/>
    </source>
</evidence>
<comment type="caution">
    <text evidence="1">The sequence shown here is derived from an EMBL/GenBank/DDBJ whole genome shotgun (WGS) entry which is preliminary data.</text>
</comment>
<dbReference type="Proteomes" id="UP001165439">
    <property type="component" value="Unassembled WGS sequence"/>
</dbReference>